<dbReference type="PANTHER" id="PTHR30238">
    <property type="entry name" value="MEMBRANE BOUND PREDICTED REDOX MODULATOR"/>
    <property type="match status" value="1"/>
</dbReference>
<dbReference type="AlphaFoldDB" id="A0A892ZJK2"/>
<evidence type="ECO:0000313" key="8">
    <source>
        <dbReference type="Proteomes" id="UP000653156"/>
    </source>
</evidence>
<feature type="transmembrane region" description="Helical" evidence="6">
    <location>
        <begin position="6"/>
        <end position="29"/>
    </location>
</feature>
<evidence type="ECO:0000256" key="3">
    <source>
        <dbReference type="ARBA" id="ARBA00022692"/>
    </source>
</evidence>
<sequence>MQSIGTPLFYGVFFSVVLLLIAIDMLTLKKSGAHKVSTKEALAWSVVWVLVSLLFALWLYFQLAGNPAYGPAVANEKTLAFLTGYVLEKALAVDNIFVFVMIFAYFKIPPQYQHRVLLYGVLGAIVLRMIMVFLGAVLVREFAWILYVFGAFLVYTGLKMLKPQAEEAEDFGDNPILRWLKKHIRISKNLDGERFFTIENGKRVATPLLLVLIMVELSDVIFAVDSIPAIFAVTTDPFIVLTSNLFAVLGLRAMYFLLANIIDRFVYLKYGLAFVLTFIGIKMLIVEWYHIPVAVSLAVVFSALLLSVLVSWLHMRRLHS</sequence>
<dbReference type="InterPro" id="IPR022369">
    <property type="entry name" value="Integral_membrane_TerC_rswitch"/>
</dbReference>
<feature type="transmembrane region" description="Helical" evidence="6">
    <location>
        <begin position="142"/>
        <end position="158"/>
    </location>
</feature>
<feature type="transmembrane region" description="Helical" evidence="6">
    <location>
        <begin position="238"/>
        <end position="258"/>
    </location>
</feature>
<name>A0A892ZJK2_9NEIS</name>
<accession>A0A892ZJK2</accession>
<dbReference type="Pfam" id="PF03741">
    <property type="entry name" value="TerC"/>
    <property type="match status" value="1"/>
</dbReference>
<feature type="transmembrane region" description="Helical" evidence="6">
    <location>
        <begin position="41"/>
        <end position="61"/>
    </location>
</feature>
<comment type="similarity">
    <text evidence="2">Belongs to the TerC family.</text>
</comment>
<keyword evidence="4 6" id="KW-1133">Transmembrane helix</keyword>
<dbReference type="NCBIfam" id="TIGR03718">
    <property type="entry name" value="R_switched_Alx"/>
    <property type="match status" value="1"/>
</dbReference>
<evidence type="ECO:0000256" key="1">
    <source>
        <dbReference type="ARBA" id="ARBA00004141"/>
    </source>
</evidence>
<evidence type="ECO:0000256" key="6">
    <source>
        <dbReference type="SAM" id="Phobius"/>
    </source>
</evidence>
<proteinExistence type="inferred from homology"/>
<evidence type="ECO:0000313" key="7">
    <source>
        <dbReference type="EMBL" id="QRQ83411.1"/>
    </source>
</evidence>
<feature type="transmembrane region" description="Helical" evidence="6">
    <location>
        <begin position="265"/>
        <end position="285"/>
    </location>
</feature>
<organism evidence="7 8">
    <name type="scientific">Paralysiella testudinis</name>
    <dbReference type="NCBI Taxonomy" id="2809020"/>
    <lineage>
        <taxon>Bacteria</taxon>
        <taxon>Pseudomonadati</taxon>
        <taxon>Pseudomonadota</taxon>
        <taxon>Betaproteobacteria</taxon>
        <taxon>Neisseriales</taxon>
        <taxon>Neisseriaceae</taxon>
        <taxon>Paralysiella</taxon>
    </lineage>
</organism>
<keyword evidence="5 6" id="KW-0472">Membrane</keyword>
<comment type="subcellular location">
    <subcellularLocation>
        <location evidence="1">Membrane</location>
        <topology evidence="1">Multi-pass membrane protein</topology>
    </subcellularLocation>
</comment>
<dbReference type="EMBL" id="CP069798">
    <property type="protein sequence ID" value="QRQ83411.1"/>
    <property type="molecule type" value="Genomic_DNA"/>
</dbReference>
<dbReference type="InterPro" id="IPR005496">
    <property type="entry name" value="Integral_membrane_TerC"/>
</dbReference>
<evidence type="ECO:0000256" key="4">
    <source>
        <dbReference type="ARBA" id="ARBA00022989"/>
    </source>
</evidence>
<dbReference type="Proteomes" id="UP000653156">
    <property type="component" value="Chromosome"/>
</dbReference>
<evidence type="ECO:0000256" key="2">
    <source>
        <dbReference type="ARBA" id="ARBA00007511"/>
    </source>
</evidence>
<feature type="transmembrane region" description="Helical" evidence="6">
    <location>
        <begin position="291"/>
        <end position="313"/>
    </location>
</feature>
<dbReference type="PANTHER" id="PTHR30238:SF0">
    <property type="entry name" value="THYLAKOID MEMBRANE PROTEIN TERC, CHLOROPLASTIC"/>
    <property type="match status" value="1"/>
</dbReference>
<gene>
    <name evidence="7" type="ORF">JQU52_14610</name>
</gene>
<feature type="transmembrane region" description="Helical" evidence="6">
    <location>
        <begin position="208"/>
        <end position="232"/>
    </location>
</feature>
<keyword evidence="8" id="KW-1185">Reference proteome</keyword>
<reference evidence="7" key="1">
    <citation type="submission" date="2021-02" db="EMBL/GenBank/DDBJ databases">
        <title>Neisseriaceae sp. 26B isolated from the cloaca of a Common Toad-headed Turtle (Mesoclemmys nasuta).</title>
        <authorList>
            <person name="Spergser J."/>
            <person name="Busse H.-J."/>
        </authorList>
    </citation>
    <scope>NUCLEOTIDE SEQUENCE</scope>
    <source>
        <strain evidence="7">26B</strain>
    </source>
</reference>
<dbReference type="GO" id="GO:0016020">
    <property type="term" value="C:membrane"/>
    <property type="evidence" value="ECO:0007669"/>
    <property type="project" value="UniProtKB-SubCell"/>
</dbReference>
<evidence type="ECO:0000256" key="5">
    <source>
        <dbReference type="ARBA" id="ARBA00023136"/>
    </source>
</evidence>
<feature type="transmembrane region" description="Helical" evidence="6">
    <location>
        <begin position="116"/>
        <end position="136"/>
    </location>
</feature>
<dbReference type="KEGG" id="ptes:JQU52_14610"/>
<feature type="transmembrane region" description="Helical" evidence="6">
    <location>
        <begin position="81"/>
        <end position="104"/>
    </location>
</feature>
<protein>
    <submittedName>
        <fullName evidence="7">TerC family protein</fullName>
    </submittedName>
</protein>
<keyword evidence="3 6" id="KW-0812">Transmembrane</keyword>